<protein>
    <submittedName>
        <fullName evidence="1">Uncharacterized protein</fullName>
    </submittedName>
</protein>
<gene>
    <name evidence="1" type="ORF">SDC9_65452</name>
</gene>
<dbReference type="EMBL" id="VSSQ01003097">
    <property type="protein sequence ID" value="MPM19034.1"/>
    <property type="molecule type" value="Genomic_DNA"/>
</dbReference>
<dbReference type="AlphaFoldDB" id="A0A644XYC4"/>
<sequence>MPCPGYDFIHLIAGELASFTRLGSLCNFYLKLISIHQVFGGNAKTPGSNLLNGRTGT</sequence>
<proteinExistence type="predicted"/>
<evidence type="ECO:0000313" key="1">
    <source>
        <dbReference type="EMBL" id="MPM19034.1"/>
    </source>
</evidence>
<name>A0A644XYC4_9ZZZZ</name>
<organism evidence="1">
    <name type="scientific">bioreactor metagenome</name>
    <dbReference type="NCBI Taxonomy" id="1076179"/>
    <lineage>
        <taxon>unclassified sequences</taxon>
        <taxon>metagenomes</taxon>
        <taxon>ecological metagenomes</taxon>
    </lineage>
</organism>
<comment type="caution">
    <text evidence="1">The sequence shown here is derived from an EMBL/GenBank/DDBJ whole genome shotgun (WGS) entry which is preliminary data.</text>
</comment>
<accession>A0A644XYC4</accession>
<reference evidence="1" key="1">
    <citation type="submission" date="2019-08" db="EMBL/GenBank/DDBJ databases">
        <authorList>
            <person name="Kucharzyk K."/>
            <person name="Murdoch R.W."/>
            <person name="Higgins S."/>
            <person name="Loffler F."/>
        </authorList>
    </citation>
    <scope>NUCLEOTIDE SEQUENCE</scope>
</reference>